<protein>
    <submittedName>
        <fullName evidence="2">Uncharacterized protein</fullName>
    </submittedName>
</protein>
<feature type="non-terminal residue" evidence="2">
    <location>
        <position position="321"/>
    </location>
</feature>
<dbReference type="NCBIfam" id="TIGR02532">
    <property type="entry name" value="IV_pilin_GFxxxE"/>
    <property type="match status" value="1"/>
</dbReference>
<name>K1YNR9_9BACT</name>
<gene>
    <name evidence="2" type="ORF">ACD_71C00082G0001</name>
</gene>
<feature type="transmembrane region" description="Helical" evidence="1">
    <location>
        <begin position="20"/>
        <end position="38"/>
    </location>
</feature>
<organism evidence="2">
    <name type="scientific">uncultured bacterium</name>
    <name type="common">gcode 4</name>
    <dbReference type="NCBI Taxonomy" id="1234023"/>
    <lineage>
        <taxon>Bacteria</taxon>
        <taxon>environmental samples</taxon>
    </lineage>
</organism>
<reference evidence="2" key="1">
    <citation type="journal article" date="2012" name="Science">
        <title>Fermentation, hydrogen, and sulfur metabolism in multiple uncultivated bacterial phyla.</title>
        <authorList>
            <person name="Wrighton K.C."/>
            <person name="Thomas B.C."/>
            <person name="Sharon I."/>
            <person name="Miller C.S."/>
            <person name="Castelle C.J."/>
            <person name="VerBerkmoes N.C."/>
            <person name="Wilkins M.J."/>
            <person name="Hettich R.L."/>
            <person name="Lipton M.S."/>
            <person name="Williams K.H."/>
            <person name="Long P.E."/>
            <person name="Banfield J.F."/>
        </authorList>
    </citation>
    <scope>NUCLEOTIDE SEQUENCE [LARGE SCALE GENOMIC DNA]</scope>
</reference>
<dbReference type="AlphaFoldDB" id="K1YNR9"/>
<sequence>MKQGIKNNFQKNLNSSGFTLVEMLVSITIFAIIIIMAFDSMSNIGILRTMVSSRLDLNNELYSATEKFIDLIKTGGDIDYEEYWNRKVVGANASSGHYSIFSGYGNYGSGGVGASYGDGLYYCRSGNNGSQMAPIGCLAGFNTYGDGASLGGMKQRYGQYRQQFIDYNANTNNDFWDEDGNGNIGWDDDDEDLGAGPSAFIGSVGMKELYLLKKGSKTERTYFRWILAKDVNGPTGAICTLSGINMGSGNCLGNIQVLKLVGKDLGINHSTTSSTGQYDGIIDTWECHPDYNCTEANNLPTWEDTEWVNVFPDWVNVKNID</sequence>
<dbReference type="PROSITE" id="PS00409">
    <property type="entry name" value="PROKAR_NTER_METHYL"/>
    <property type="match status" value="1"/>
</dbReference>
<dbReference type="InterPro" id="IPR012902">
    <property type="entry name" value="N_methyl_site"/>
</dbReference>
<keyword evidence="1" id="KW-1133">Transmembrane helix</keyword>
<keyword evidence="1" id="KW-0472">Membrane</keyword>
<proteinExistence type="predicted"/>
<comment type="caution">
    <text evidence="2">The sequence shown here is derived from an EMBL/GenBank/DDBJ whole genome shotgun (WGS) entry which is preliminary data.</text>
</comment>
<accession>K1YNR9</accession>
<evidence type="ECO:0000256" key="1">
    <source>
        <dbReference type="SAM" id="Phobius"/>
    </source>
</evidence>
<keyword evidence="1" id="KW-0812">Transmembrane</keyword>
<dbReference type="EMBL" id="AMFJ01028813">
    <property type="protein sequence ID" value="EKD44600.1"/>
    <property type="molecule type" value="Genomic_DNA"/>
</dbReference>
<evidence type="ECO:0000313" key="2">
    <source>
        <dbReference type="EMBL" id="EKD44600.1"/>
    </source>
</evidence>
<dbReference type="Pfam" id="PF07963">
    <property type="entry name" value="N_methyl"/>
    <property type="match status" value="1"/>
</dbReference>